<sequence>MTQSFMQIHRTMKFNKNVPSTKTIDVDWLDHSSGVWISECLPKTCFTFRDDEVMGRTRAIRRLTVSYQPVEHEERRIYDEILIILTDKMRRAPTVRYVVELVDTEEDGEIPSRLPGYGDISLDPSLSHLKKVSLECEVCCQAYSDTNPSCIPRILTECGHTLCHSCAETIQRMSPDKLSIKCTIDRITTKVKVEKLCKNFAIIDLIRKRSDEEKLTEKMGSVGIDEDPILPCYENPKHEAVRYCLSCAEDYCDSCFRSIHTARIFSEHLSILISEKPVEIPYCPNNPDKIAEYFCQDKKCKATSPLCCNKCYKKNHKHHDMVTPAEKIKDNQRNLTDLLQNLQFTEIMVSEALKEADRCIKSTSKTGTDYQNMVSSIHEHFNQKKKEAVQNLDSYVDHKREGMEADKRNIEHDMELIKETKKEIKKVLKRKDLLFAQEIINKGKAIRSLDDRKEANLIQLSLPSLEEIIGSSKPPIPSHRAPAPPEVPPAPPPKSFCTSPILSTFS</sequence>
<evidence type="ECO:0000259" key="8">
    <source>
        <dbReference type="PROSITE" id="PS50119"/>
    </source>
</evidence>
<dbReference type="Gene3D" id="3.30.160.60">
    <property type="entry name" value="Classic Zinc Finger"/>
    <property type="match status" value="1"/>
</dbReference>
<reference evidence="10" key="1">
    <citation type="submission" date="2011-07" db="EMBL/GenBank/DDBJ databases">
        <authorList>
            <consortium name="Caenorhabditis brenneri Sequencing and Analysis Consortium"/>
            <person name="Wilson R.K."/>
        </authorList>
    </citation>
    <scope>NUCLEOTIDE SEQUENCE [LARGE SCALE GENOMIC DNA]</scope>
    <source>
        <strain evidence="10">PB2801</strain>
    </source>
</reference>
<dbReference type="PANTHER" id="PTHR25462:SF296">
    <property type="entry name" value="MEIOTIC P26, ISOFORM F"/>
    <property type="match status" value="1"/>
</dbReference>
<evidence type="ECO:0000256" key="2">
    <source>
        <dbReference type="ARBA" id="ARBA00022771"/>
    </source>
</evidence>
<dbReference type="InterPro" id="IPR001841">
    <property type="entry name" value="Znf_RING"/>
</dbReference>
<dbReference type="OrthoDB" id="5828209at2759"/>
<evidence type="ECO:0000256" key="1">
    <source>
        <dbReference type="ARBA" id="ARBA00022723"/>
    </source>
</evidence>
<keyword evidence="2 4" id="KW-0863">Zinc-finger</keyword>
<dbReference type="InterPro" id="IPR047153">
    <property type="entry name" value="TRIM45/56/19-like"/>
</dbReference>
<dbReference type="InParanoid" id="G0N3S0"/>
<dbReference type="InterPro" id="IPR013083">
    <property type="entry name" value="Znf_RING/FYVE/PHD"/>
</dbReference>
<dbReference type="InterPro" id="IPR000315">
    <property type="entry name" value="Znf_B-box"/>
</dbReference>
<dbReference type="HOGENOM" id="CLU_041835_0_0_1"/>
<dbReference type="Proteomes" id="UP000008068">
    <property type="component" value="Unassembled WGS sequence"/>
</dbReference>
<protein>
    <recommendedName>
        <fullName evidence="11">B box-type domain-containing protein</fullName>
    </recommendedName>
</protein>
<organism evidence="10">
    <name type="scientific">Caenorhabditis brenneri</name>
    <name type="common">Nematode worm</name>
    <dbReference type="NCBI Taxonomy" id="135651"/>
    <lineage>
        <taxon>Eukaryota</taxon>
        <taxon>Metazoa</taxon>
        <taxon>Ecdysozoa</taxon>
        <taxon>Nematoda</taxon>
        <taxon>Chromadorea</taxon>
        <taxon>Rhabditida</taxon>
        <taxon>Rhabditina</taxon>
        <taxon>Rhabditomorpha</taxon>
        <taxon>Rhabditoidea</taxon>
        <taxon>Rhabditidae</taxon>
        <taxon>Peloderinae</taxon>
        <taxon>Caenorhabditis</taxon>
    </lineage>
</organism>
<dbReference type="PROSITE" id="PS50119">
    <property type="entry name" value="ZF_BBOX"/>
    <property type="match status" value="1"/>
</dbReference>
<feature type="compositionally biased region" description="Polar residues" evidence="6">
    <location>
        <begin position="496"/>
        <end position="506"/>
    </location>
</feature>
<feature type="domain" description="RING-type" evidence="7">
    <location>
        <begin position="136"/>
        <end position="186"/>
    </location>
</feature>
<keyword evidence="1" id="KW-0479">Metal-binding</keyword>
<dbReference type="STRING" id="135651.G0N3S0"/>
<dbReference type="SUPFAM" id="SSF57850">
    <property type="entry name" value="RING/U-box"/>
    <property type="match status" value="1"/>
</dbReference>
<name>G0N3S0_CAEBE</name>
<evidence type="ECO:0000256" key="5">
    <source>
        <dbReference type="SAM" id="Coils"/>
    </source>
</evidence>
<evidence type="ECO:0000313" key="9">
    <source>
        <dbReference type="EMBL" id="EGT51867.1"/>
    </source>
</evidence>
<dbReference type="EMBL" id="GL379835">
    <property type="protein sequence ID" value="EGT51867.1"/>
    <property type="molecule type" value="Genomic_DNA"/>
</dbReference>
<keyword evidence="10" id="KW-1185">Reference proteome</keyword>
<evidence type="ECO:0000313" key="10">
    <source>
        <dbReference type="Proteomes" id="UP000008068"/>
    </source>
</evidence>
<dbReference type="PROSITE" id="PS50089">
    <property type="entry name" value="ZF_RING_2"/>
    <property type="match status" value="1"/>
</dbReference>
<proteinExistence type="predicted"/>
<accession>G0N3S0</accession>
<gene>
    <name evidence="9" type="ORF">CAEBREN_22542</name>
</gene>
<dbReference type="OMA" id="HEERRIY"/>
<evidence type="ECO:0000256" key="6">
    <source>
        <dbReference type="SAM" id="MobiDB-lite"/>
    </source>
</evidence>
<dbReference type="PROSITE" id="PS00518">
    <property type="entry name" value="ZF_RING_1"/>
    <property type="match status" value="1"/>
</dbReference>
<dbReference type="Gene3D" id="3.30.40.10">
    <property type="entry name" value="Zinc/RING finger domain, C3HC4 (zinc finger)"/>
    <property type="match status" value="1"/>
</dbReference>
<dbReference type="PANTHER" id="PTHR25462">
    <property type="entry name" value="BONUS, ISOFORM C-RELATED"/>
    <property type="match status" value="1"/>
</dbReference>
<dbReference type="InterPro" id="IPR017907">
    <property type="entry name" value="Znf_RING_CS"/>
</dbReference>
<evidence type="ECO:0008006" key="11">
    <source>
        <dbReference type="Google" id="ProtNLM"/>
    </source>
</evidence>
<feature type="domain" description="B box-type" evidence="8">
    <location>
        <begin position="227"/>
        <end position="273"/>
    </location>
</feature>
<keyword evidence="3" id="KW-0862">Zinc</keyword>
<feature type="region of interest" description="Disordered" evidence="6">
    <location>
        <begin position="470"/>
        <end position="506"/>
    </location>
</feature>
<evidence type="ECO:0000256" key="3">
    <source>
        <dbReference type="ARBA" id="ARBA00022833"/>
    </source>
</evidence>
<evidence type="ECO:0000256" key="4">
    <source>
        <dbReference type="PROSITE-ProRule" id="PRU00024"/>
    </source>
</evidence>
<evidence type="ECO:0000259" key="7">
    <source>
        <dbReference type="PROSITE" id="PS50089"/>
    </source>
</evidence>
<dbReference type="eggNOG" id="KOG4185">
    <property type="taxonomic scope" value="Eukaryota"/>
</dbReference>
<keyword evidence="5" id="KW-0175">Coiled coil</keyword>
<dbReference type="Gene3D" id="4.10.830.40">
    <property type="match status" value="1"/>
</dbReference>
<feature type="compositionally biased region" description="Pro residues" evidence="6">
    <location>
        <begin position="474"/>
        <end position="494"/>
    </location>
</feature>
<dbReference type="GO" id="GO:0008270">
    <property type="term" value="F:zinc ion binding"/>
    <property type="evidence" value="ECO:0007669"/>
    <property type="project" value="UniProtKB-KW"/>
</dbReference>
<dbReference type="AlphaFoldDB" id="G0N3S0"/>
<feature type="coiled-coil region" evidence="5">
    <location>
        <begin position="400"/>
        <end position="437"/>
    </location>
</feature>
<dbReference type="SUPFAM" id="SSF57845">
    <property type="entry name" value="B-box zinc-binding domain"/>
    <property type="match status" value="1"/>
</dbReference>